<dbReference type="GO" id="GO:0016052">
    <property type="term" value="P:carbohydrate catabolic process"/>
    <property type="evidence" value="ECO:0007669"/>
    <property type="project" value="TreeGrafter"/>
</dbReference>
<dbReference type="Proteomes" id="UP000321296">
    <property type="component" value="Chromosome"/>
</dbReference>
<dbReference type="InterPro" id="IPR002053">
    <property type="entry name" value="Glyco_hydro_25"/>
</dbReference>
<evidence type="ECO:0000256" key="3">
    <source>
        <dbReference type="ARBA" id="ARBA00023295"/>
    </source>
</evidence>
<proteinExistence type="inferred from homology"/>
<dbReference type="EMBL" id="CP042383">
    <property type="protein sequence ID" value="QEA42711.1"/>
    <property type="molecule type" value="Genomic_DNA"/>
</dbReference>
<protein>
    <recommendedName>
        <fullName evidence="7">Lysozyme</fullName>
    </recommendedName>
</protein>
<feature type="signal peptide" evidence="4">
    <location>
        <begin position="1"/>
        <end position="27"/>
    </location>
</feature>
<dbReference type="InterPro" id="IPR017853">
    <property type="entry name" value="GH"/>
</dbReference>
<dbReference type="PANTHER" id="PTHR34135">
    <property type="entry name" value="LYSOZYME"/>
    <property type="match status" value="1"/>
</dbReference>
<organism evidence="5 6">
    <name type="scientific">Leuconostoc pseudomesenteroides</name>
    <dbReference type="NCBI Taxonomy" id="33968"/>
    <lineage>
        <taxon>Bacteria</taxon>
        <taxon>Bacillati</taxon>
        <taxon>Bacillota</taxon>
        <taxon>Bacilli</taxon>
        <taxon>Lactobacillales</taxon>
        <taxon>Lactobacillaceae</taxon>
        <taxon>Leuconostoc</taxon>
    </lineage>
</organism>
<evidence type="ECO:0000313" key="5">
    <source>
        <dbReference type="EMBL" id="QEA42711.1"/>
    </source>
</evidence>
<keyword evidence="2" id="KW-0378">Hydrolase</keyword>
<evidence type="ECO:0000313" key="6">
    <source>
        <dbReference type="Proteomes" id="UP000321296"/>
    </source>
</evidence>
<dbReference type="RefSeq" id="WP_147651840.1">
    <property type="nucleotide sequence ID" value="NZ_CP042383.1"/>
</dbReference>
<evidence type="ECO:0000256" key="2">
    <source>
        <dbReference type="ARBA" id="ARBA00022801"/>
    </source>
</evidence>
<dbReference type="InterPro" id="IPR018077">
    <property type="entry name" value="Glyco_hydro_fam25_subgr"/>
</dbReference>
<reference evidence="5 6" key="1">
    <citation type="submission" date="2019-06" db="EMBL/GenBank/DDBJ databases">
        <title>Genome analyses of bacteria isolated from kimchi.</title>
        <authorList>
            <person name="Lee S."/>
            <person name="Ahn S."/>
            <person name="Roh S."/>
        </authorList>
    </citation>
    <scope>NUCLEOTIDE SEQUENCE [LARGE SCALE GENOMIC DNA]</scope>
    <source>
        <strain evidence="5 6">CBA3630</strain>
    </source>
</reference>
<dbReference type="SUPFAM" id="SSF51445">
    <property type="entry name" value="(Trans)glycosidases"/>
    <property type="match status" value="1"/>
</dbReference>
<dbReference type="GO" id="GO:0003796">
    <property type="term" value="F:lysozyme activity"/>
    <property type="evidence" value="ECO:0007669"/>
    <property type="project" value="InterPro"/>
</dbReference>
<gene>
    <name evidence="5" type="ORF">FGL85_09460</name>
</gene>
<dbReference type="PANTHER" id="PTHR34135:SF2">
    <property type="entry name" value="LYSOZYME"/>
    <property type="match status" value="1"/>
</dbReference>
<dbReference type="GO" id="GO:0016998">
    <property type="term" value="P:cell wall macromolecule catabolic process"/>
    <property type="evidence" value="ECO:0007669"/>
    <property type="project" value="InterPro"/>
</dbReference>
<dbReference type="SMART" id="SM00641">
    <property type="entry name" value="Glyco_25"/>
    <property type="match status" value="1"/>
</dbReference>
<dbReference type="GO" id="GO:0009253">
    <property type="term" value="P:peptidoglycan catabolic process"/>
    <property type="evidence" value="ECO:0007669"/>
    <property type="project" value="InterPro"/>
</dbReference>
<sequence>MKKSSIIAGVIVTIATALSLKSNLVYAADSIPAITAGTSGLPRMDVVDVSSNNGNISVASFQKMHQYGVGAVIVKLTEATSYRNPYAATQIANAKAAGLKIGAYHYSWYTSQSSAQSEAKYFTDYAKSLKLPSDTLMVDDLEDTYTMTNNVTNNAKAFNTQVKATGFSNTSTYTGLYYKNTTGLNFSYIGNNRAWIAQYPFAPSSNSLWNTTYGMWQWNSNTSFPGVSGTFDVSIDYTNLITQVVKYKVGDVVKIASNAWSETNGYTLVNRRDWVGTVVSAKPKAYSNSAWEYDIQYSNGIHSVHVAEQDVTTIAAAKYSVGQTVKIASNAWSETNGYTLVNRRDWVGTVVSAKPKAYSNSAWEYDIQYSNGVHSVHVAEQDVTTIAAAKYSVGQTVKIASNAWSETNGYTLVNRRDWVGTVVSAKPKAYSNSAWEYDIQYSNGVHSVHVAEQDVTKK</sequence>
<evidence type="ECO:0000256" key="4">
    <source>
        <dbReference type="SAM" id="SignalP"/>
    </source>
</evidence>
<evidence type="ECO:0008006" key="7">
    <source>
        <dbReference type="Google" id="ProtNLM"/>
    </source>
</evidence>
<dbReference type="CDD" id="cd06522">
    <property type="entry name" value="GH25_AtlA-like"/>
    <property type="match status" value="1"/>
</dbReference>
<dbReference type="PROSITE" id="PS51904">
    <property type="entry name" value="GLYCOSYL_HYDROL_F25_2"/>
    <property type="match status" value="1"/>
</dbReference>
<dbReference type="Pfam" id="PF01183">
    <property type="entry name" value="Glyco_hydro_25"/>
    <property type="match status" value="1"/>
</dbReference>
<feature type="chain" id="PRO_5022743222" description="Lysozyme" evidence="4">
    <location>
        <begin position="28"/>
        <end position="458"/>
    </location>
</feature>
<dbReference type="Gene3D" id="3.20.20.80">
    <property type="entry name" value="Glycosidases"/>
    <property type="match status" value="1"/>
</dbReference>
<keyword evidence="3" id="KW-0326">Glycosidase</keyword>
<dbReference type="AlphaFoldDB" id="A0A5B8T218"/>
<keyword evidence="4" id="KW-0732">Signal</keyword>
<dbReference type="KEGG" id="lpse:FGL85_09460"/>
<accession>A0A5B8T218</accession>
<comment type="similarity">
    <text evidence="1">Belongs to the glycosyl hydrolase 25 family.</text>
</comment>
<evidence type="ECO:0000256" key="1">
    <source>
        <dbReference type="ARBA" id="ARBA00010646"/>
    </source>
</evidence>
<name>A0A5B8T218_LEUPS</name>